<accession>A0ABU3ABM1</accession>
<dbReference type="SUPFAM" id="SSF48208">
    <property type="entry name" value="Six-hairpin glycosidases"/>
    <property type="match status" value="1"/>
</dbReference>
<proteinExistence type="predicted"/>
<dbReference type="EMBL" id="JAVRHR010000002">
    <property type="protein sequence ID" value="MDT0607571.1"/>
    <property type="molecule type" value="Genomic_DNA"/>
</dbReference>
<dbReference type="PROSITE" id="PS00928">
    <property type="entry name" value="TREHALASE_2"/>
    <property type="match status" value="1"/>
</dbReference>
<reference evidence="3 4" key="1">
    <citation type="submission" date="2023-09" db="EMBL/GenBank/DDBJ databases">
        <authorList>
            <person name="Rey-Velasco X."/>
        </authorList>
    </citation>
    <scope>NUCLEOTIDE SEQUENCE [LARGE SCALE GENOMIC DNA]</scope>
    <source>
        <strain evidence="3 4">F388</strain>
    </source>
</reference>
<dbReference type="NCBIfam" id="NF009773">
    <property type="entry name" value="PRK13270.1"/>
    <property type="match status" value="1"/>
</dbReference>
<dbReference type="InterPro" id="IPR008928">
    <property type="entry name" value="6-hairpin_glycosidase_sf"/>
</dbReference>
<dbReference type="PRINTS" id="PR00744">
    <property type="entry name" value="GLHYDRLASE37"/>
</dbReference>
<comment type="caution">
    <text evidence="3">The sequence shown here is derived from an EMBL/GenBank/DDBJ whole genome shotgun (WGS) entry which is preliminary data.</text>
</comment>
<protein>
    <submittedName>
        <fullName evidence="3">Alpha,alpha-trehalase TreF</fullName>
    </submittedName>
</protein>
<dbReference type="Proteomes" id="UP001255246">
    <property type="component" value="Unassembled WGS sequence"/>
</dbReference>
<dbReference type="InterPro" id="IPR018232">
    <property type="entry name" value="Glyco_hydro_37_CS"/>
</dbReference>
<dbReference type="InterPro" id="IPR012341">
    <property type="entry name" value="6hp_glycosidase-like_sf"/>
</dbReference>
<dbReference type="PANTHER" id="PTHR23403:SF1">
    <property type="entry name" value="TREHALASE"/>
    <property type="match status" value="1"/>
</dbReference>
<keyword evidence="2" id="KW-0326">Glycosidase</keyword>
<dbReference type="PROSITE" id="PS51257">
    <property type="entry name" value="PROKAR_LIPOPROTEIN"/>
    <property type="match status" value="1"/>
</dbReference>
<dbReference type="Gene3D" id="1.50.10.10">
    <property type="match status" value="1"/>
</dbReference>
<evidence type="ECO:0000313" key="4">
    <source>
        <dbReference type="Proteomes" id="UP001255246"/>
    </source>
</evidence>
<gene>
    <name evidence="3" type="primary">treF</name>
    <name evidence="3" type="ORF">RM706_11040</name>
</gene>
<name>A0ABU3ABM1_9FLAO</name>
<evidence type="ECO:0000256" key="2">
    <source>
        <dbReference type="ARBA" id="ARBA00023295"/>
    </source>
</evidence>
<dbReference type="PROSITE" id="PS00927">
    <property type="entry name" value="TREHALASE_1"/>
    <property type="match status" value="1"/>
</dbReference>
<evidence type="ECO:0000256" key="1">
    <source>
        <dbReference type="ARBA" id="ARBA00022801"/>
    </source>
</evidence>
<evidence type="ECO:0000313" key="3">
    <source>
        <dbReference type="EMBL" id="MDT0607571.1"/>
    </source>
</evidence>
<sequence length="529" mass="61352">MRLKFILVLGITMIISSCKNDKSVSNVDSLYKTQLFKDVQLAAIYKDSKTFVDLVPKESYMILEKQYLHAKDSVGFNLKYFVTENFMDKSMESLEFKTDTTKTMYEHINTMWDKLTRGPDEYVANSSRIPLPKTYVVPGGRFQEIYYWDSYFTMEGLLAAGRQDLAKNMVDNFTFLIDSIGLIPNGTRDYYRTRSQPPFYSLMVNALARDDDNMVLYYLPELSKEYGFFMNHDSIDRPFGASKHVVQMIEGDFLNRYWDAGQTPRPEAYKEDLHLASSFETKEQKQRLYKDLRSGAESGWDFSSRWFSSPDDFSSTATTSILPVDLNCLLYHHERILAKGSRLKGDKNAYQYFSEKASQRRALIQEYMWDEDEGYYMDFNFRRVEKSKKLTLAGVYPMFFKIATREQASKVKDVIMKKFLKPGGLVTTLNNSGQQWDAPNGWAPLQWMAVNGLLNYGYIDEAKEIMKRWLALNEKVYKNTGKMMEKYNVEDLTLLSGGGEYETQDGFGWTNGVALGFKQILERIEAKED</sequence>
<dbReference type="PANTHER" id="PTHR23403">
    <property type="entry name" value="TREHALASE"/>
    <property type="match status" value="1"/>
</dbReference>
<dbReference type="Pfam" id="PF01204">
    <property type="entry name" value="Trehalase"/>
    <property type="match status" value="1"/>
</dbReference>
<organism evidence="3 4">
    <name type="scientific">Croceitalea rosinachiae</name>
    <dbReference type="NCBI Taxonomy" id="3075596"/>
    <lineage>
        <taxon>Bacteria</taxon>
        <taxon>Pseudomonadati</taxon>
        <taxon>Bacteroidota</taxon>
        <taxon>Flavobacteriia</taxon>
        <taxon>Flavobacteriales</taxon>
        <taxon>Flavobacteriaceae</taxon>
        <taxon>Croceitalea</taxon>
    </lineage>
</organism>
<dbReference type="InterPro" id="IPR001661">
    <property type="entry name" value="Glyco_hydro_37"/>
</dbReference>
<dbReference type="RefSeq" id="WP_311351410.1">
    <property type="nucleotide sequence ID" value="NZ_JAVRHR010000002.1"/>
</dbReference>
<keyword evidence="1" id="KW-0378">Hydrolase</keyword>
<keyword evidence="4" id="KW-1185">Reference proteome</keyword>